<evidence type="ECO:0000259" key="2">
    <source>
        <dbReference type="Pfam" id="PF06251"/>
    </source>
</evidence>
<reference evidence="4 5" key="1">
    <citation type="journal article" date="2011" name="Front. Microbiol.">
        <title>Genomic signatures of strain selection and enhancement in Bacillus atrophaeus var. globigii, a historical biowarfare simulant.</title>
        <authorList>
            <person name="Gibbons H.S."/>
            <person name="Broomall S.M."/>
            <person name="McNew L.A."/>
            <person name="Daligault H."/>
            <person name="Chapman C."/>
            <person name="Bruce D."/>
            <person name="Karavis M."/>
            <person name="Krepps M."/>
            <person name="McGregor P.A."/>
            <person name="Hong C."/>
            <person name="Park K.H."/>
            <person name="Akmal A."/>
            <person name="Feldman A."/>
            <person name="Lin J.S."/>
            <person name="Chang W.E."/>
            <person name="Higgs B.W."/>
            <person name="Demirev P."/>
            <person name="Lindquist J."/>
            <person name="Liem A."/>
            <person name="Fochler E."/>
            <person name="Read T.D."/>
            <person name="Tapia R."/>
            <person name="Johnson S."/>
            <person name="Bishop-Lilly K.A."/>
            <person name="Detter C."/>
            <person name="Han C."/>
            <person name="Sozhamannan S."/>
            <person name="Rosenzweig C.N."/>
            <person name="Skowronski E.W."/>
        </authorList>
    </citation>
    <scope>NUCLEOTIDE SEQUENCE [LARGE SCALE GENOMIC DNA]</scope>
    <source>
        <strain evidence="4 5">TPS4-2</strain>
    </source>
</reference>
<dbReference type="InterPro" id="IPR046459">
    <property type="entry name" value="Caps_syn_GfcC_N"/>
</dbReference>
<organism evidence="4 5">
    <name type="scientific">Idiomarina piscisalsi</name>
    <dbReference type="NCBI Taxonomy" id="1096243"/>
    <lineage>
        <taxon>Bacteria</taxon>
        <taxon>Pseudomonadati</taxon>
        <taxon>Pseudomonadota</taxon>
        <taxon>Gammaproteobacteria</taxon>
        <taxon>Alteromonadales</taxon>
        <taxon>Idiomarinaceae</taxon>
        <taxon>Idiomarina</taxon>
    </lineage>
</organism>
<accession>A0A432YRK8</accession>
<dbReference type="InterPro" id="IPR010425">
    <property type="entry name" value="Caps_synth_GfcC-like_C"/>
</dbReference>
<protein>
    <submittedName>
        <fullName evidence="4">YjbH domain-containing protein</fullName>
    </submittedName>
</protein>
<dbReference type="Pfam" id="PF06251">
    <property type="entry name" value="Caps_syn_GfcC_C"/>
    <property type="match status" value="1"/>
</dbReference>
<evidence type="ECO:0000256" key="1">
    <source>
        <dbReference type="SAM" id="SignalP"/>
    </source>
</evidence>
<evidence type="ECO:0000313" key="5">
    <source>
        <dbReference type="Proteomes" id="UP000288361"/>
    </source>
</evidence>
<sequence length="961" mass="109213">MSFFMKNTLFVSALLAATAFGTSLANATETKSIEFEGPVRLQQALSAMEDQGMLVNTYWPSVRLVSVHENEQLQSDKRQVMAQLDELASYWHSRRETGKAEAAELLKAQISTWRLGKQYWGGLSIEQARQELAHNPLLPAGEYELVVSQRPDYVYVYGLVGKPGKYQFYSGKTLANWLQSIEDKHGLLSAYNKTTASKITVDEEVKANWAYFKQDDTELAAGDILWLGFESNQLPPKFESLNNDITALLKNFVSDESVQTTTNTPLYTVSSEPTSDWHWSRQDLSPSYNNFGSVGLMQNPTARMAEEGEVALSYSDMQEYYRYTVNMQVLPWLEATAFYNRMPNKKYSNVPDFSGDTIYTDKGFDIKFRLWKEGYWLPEVSAGFRDFSGTGYFDSEFVVANKRFGPLDVSLGLGFGRLGTYDDVSNPFCEVSDEFCERKGGFGGEGGTVDADRWFTGEAAFFGGVEYQTPWEPLSLKVEYEGNDYSTDRPGVTIKPDSRWNFGANYKVTDWLDFQLSYERGNTLMFNVNLRTNFNTLDQIKVKKDRTPPQQPANESLAGVDWQGMSSDMRRQGAFSAAHFYKNNDEEVTMFAHHRRYRDSDEAYDRAARIMAAELPESVKTYNMVDMTLFDPNVNTKVDADTFKRRINNAEPGKDVDETAELFARLDSPDMPSEDDSNWMLNPDYDFSTGYGLKPFLQQDFGSPENFYTYQLGVYAFGRRWLTENLELFGEAGFNLATNYDEFNFLGGGPSELPEVRTNIRRYVRNDVWLETAQLTYFKRLGQDWFSMAYAGYLERMFGGIGGEVLYRPIDSPWAFGVNVNRVRQRNFTGGSGFLDYEVTTGFASVYYQMPWLSDTMVQLDAGQFLAGDKGVNVTVQKRFDSGVTVGAFAAFTNVSSEEYGEGSFTKGFFVNIPFDLMSVRPSRERVGISWTPLMRNGGQQLQRQSTLYGITDDRAPFYNR</sequence>
<feature type="domain" description="Capsule biosynthesis GfcC-like N-terminal" evidence="3">
    <location>
        <begin position="27"/>
        <end position="150"/>
    </location>
</feature>
<dbReference type="InterPro" id="IPR010344">
    <property type="entry name" value="YbjH"/>
</dbReference>
<keyword evidence="1" id="KW-0732">Signal</keyword>
<name>A0A432YRK8_9GAMM</name>
<dbReference type="AlphaFoldDB" id="A0A432YRK8"/>
<gene>
    <name evidence="4" type="ORF">CWI73_09045</name>
</gene>
<dbReference type="Pfam" id="PF06082">
    <property type="entry name" value="YjbH"/>
    <property type="match status" value="1"/>
</dbReference>
<dbReference type="Proteomes" id="UP000288361">
    <property type="component" value="Unassembled WGS sequence"/>
</dbReference>
<dbReference type="EMBL" id="PIQA01000006">
    <property type="protein sequence ID" value="RUO64293.1"/>
    <property type="molecule type" value="Genomic_DNA"/>
</dbReference>
<dbReference type="Pfam" id="PF20616">
    <property type="entry name" value="Caps_syn_GfcC_N"/>
    <property type="match status" value="1"/>
</dbReference>
<feature type="domain" description="Capsule biosynthesis GfcC-like C-terminal" evidence="2">
    <location>
        <begin position="163"/>
        <end position="251"/>
    </location>
</feature>
<proteinExistence type="predicted"/>
<evidence type="ECO:0000259" key="3">
    <source>
        <dbReference type="Pfam" id="PF20616"/>
    </source>
</evidence>
<feature type="signal peptide" evidence="1">
    <location>
        <begin position="1"/>
        <end position="27"/>
    </location>
</feature>
<evidence type="ECO:0000313" key="4">
    <source>
        <dbReference type="EMBL" id="RUO64293.1"/>
    </source>
</evidence>
<feature type="chain" id="PRO_5019304543" evidence="1">
    <location>
        <begin position="28"/>
        <end position="961"/>
    </location>
</feature>
<comment type="caution">
    <text evidence="4">The sequence shown here is derived from an EMBL/GenBank/DDBJ whole genome shotgun (WGS) entry which is preliminary data.</text>
</comment>
<dbReference type="Gene3D" id="3.10.560.10">
    <property type="entry name" value="Outer membrane lipoprotein wza domain like"/>
    <property type="match status" value="1"/>
</dbReference>